<dbReference type="InterPro" id="IPR002509">
    <property type="entry name" value="NODB_dom"/>
</dbReference>
<evidence type="ECO:0000313" key="4">
    <source>
        <dbReference type="EMBL" id="MBO3270562.1"/>
    </source>
</evidence>
<dbReference type="CDD" id="cd10917">
    <property type="entry name" value="CE4_NodB_like_6s_7s"/>
    <property type="match status" value="1"/>
</dbReference>
<keyword evidence="5" id="KW-1185">Reference proteome</keyword>
<gene>
    <name evidence="4" type="ORF">J4D97_07875</name>
</gene>
<protein>
    <submittedName>
        <fullName evidence="4">Polysaccharide deacetylase family protein</fullName>
    </submittedName>
</protein>
<dbReference type="EMBL" id="JAGETX010000003">
    <property type="protein sequence ID" value="MBO3270562.1"/>
    <property type="molecule type" value="Genomic_DNA"/>
</dbReference>
<sequence length="209" mass="23511">MPALVRRLVPQGQWQMPVAAGEKTLYLTFDDGPIPDETPFVLEQLAGVGAQGTFFCVGDNVARYPDVARQVLAGGHRLGNHTYHHLNGWKTPPEEYLANVARCQQTLDSLAPPVVAEGRPLLRPPYGRITRPLAHTLAATHQLIMWDVLTYDFDATYAPEQCLRTALRYSRTGAIVVFHDSLKASRNLRYVLPRYLQHFAERGYQFKAL</sequence>
<proteinExistence type="predicted"/>
<evidence type="ECO:0000256" key="2">
    <source>
        <dbReference type="ARBA" id="ARBA00022801"/>
    </source>
</evidence>
<comment type="caution">
    <text evidence="4">The sequence shown here is derived from an EMBL/GenBank/DDBJ whole genome shotgun (WGS) entry which is preliminary data.</text>
</comment>
<dbReference type="Pfam" id="PF01522">
    <property type="entry name" value="Polysacc_deac_1"/>
    <property type="match status" value="1"/>
</dbReference>
<evidence type="ECO:0000259" key="3">
    <source>
        <dbReference type="PROSITE" id="PS51677"/>
    </source>
</evidence>
<dbReference type="Gene3D" id="3.20.20.370">
    <property type="entry name" value="Glycoside hydrolase/deacetylase"/>
    <property type="match status" value="1"/>
</dbReference>
<name>A0ABS3TA80_9BACT</name>
<dbReference type="PANTHER" id="PTHR10587">
    <property type="entry name" value="GLYCOSYL TRANSFERASE-RELATED"/>
    <property type="match status" value="1"/>
</dbReference>
<keyword evidence="2" id="KW-0378">Hydrolase</keyword>
<dbReference type="Proteomes" id="UP000670527">
    <property type="component" value="Unassembled WGS sequence"/>
</dbReference>
<keyword evidence="1" id="KW-0479">Metal-binding</keyword>
<dbReference type="PANTHER" id="PTHR10587:SF133">
    <property type="entry name" value="CHITIN DEACETYLASE 1-RELATED"/>
    <property type="match status" value="1"/>
</dbReference>
<accession>A0ABS3TA80</accession>
<reference evidence="4 5" key="1">
    <citation type="submission" date="2021-03" db="EMBL/GenBank/DDBJ databases">
        <authorList>
            <person name="Kim M.K."/>
        </authorList>
    </citation>
    <scope>NUCLEOTIDE SEQUENCE [LARGE SCALE GENOMIC DNA]</scope>
    <source>
        <strain evidence="4 5">BT507</strain>
    </source>
</reference>
<organism evidence="4 5">
    <name type="scientific">Hymenobacter defluvii</name>
    <dbReference type="NCBI Taxonomy" id="2054411"/>
    <lineage>
        <taxon>Bacteria</taxon>
        <taxon>Pseudomonadati</taxon>
        <taxon>Bacteroidota</taxon>
        <taxon>Cytophagia</taxon>
        <taxon>Cytophagales</taxon>
        <taxon>Hymenobacteraceae</taxon>
        <taxon>Hymenobacter</taxon>
    </lineage>
</organism>
<dbReference type="InterPro" id="IPR050248">
    <property type="entry name" value="Polysacc_deacetylase_ArnD"/>
</dbReference>
<evidence type="ECO:0000313" key="5">
    <source>
        <dbReference type="Proteomes" id="UP000670527"/>
    </source>
</evidence>
<dbReference type="PROSITE" id="PS51677">
    <property type="entry name" value="NODB"/>
    <property type="match status" value="1"/>
</dbReference>
<feature type="domain" description="NodB homology" evidence="3">
    <location>
        <begin position="23"/>
        <end position="207"/>
    </location>
</feature>
<dbReference type="SUPFAM" id="SSF88713">
    <property type="entry name" value="Glycoside hydrolase/deacetylase"/>
    <property type="match status" value="1"/>
</dbReference>
<evidence type="ECO:0000256" key="1">
    <source>
        <dbReference type="ARBA" id="ARBA00022723"/>
    </source>
</evidence>
<dbReference type="InterPro" id="IPR011330">
    <property type="entry name" value="Glyco_hydro/deAcase_b/a-brl"/>
</dbReference>